<dbReference type="AlphaFoldDB" id="A0A423MKU9"/>
<dbReference type="EMBL" id="MOBX01000003">
    <property type="protein sequence ID" value="RON85228.1"/>
    <property type="molecule type" value="Genomic_DNA"/>
</dbReference>
<reference evidence="1 2" key="1">
    <citation type="submission" date="2016-10" db="EMBL/GenBank/DDBJ databases">
        <title>Comparative genome analysis of multiple Pseudomonas spp. focuses on biocontrol and plant growth promoting traits.</title>
        <authorList>
            <person name="Tao X.-Y."/>
            <person name="Taylor C.G."/>
        </authorList>
    </citation>
    <scope>NUCLEOTIDE SEQUENCE [LARGE SCALE GENOMIC DNA]</scope>
    <source>
        <strain evidence="1 2">28B5</strain>
    </source>
</reference>
<accession>A0A423MKU9</accession>
<dbReference type="OrthoDB" id="6983606at2"/>
<evidence type="ECO:0000313" key="1">
    <source>
        <dbReference type="EMBL" id="RON85228.1"/>
    </source>
</evidence>
<organism evidence="1 2">
    <name type="scientific">Pseudomonas fluorescens</name>
    <dbReference type="NCBI Taxonomy" id="294"/>
    <lineage>
        <taxon>Bacteria</taxon>
        <taxon>Pseudomonadati</taxon>
        <taxon>Pseudomonadota</taxon>
        <taxon>Gammaproteobacteria</taxon>
        <taxon>Pseudomonadales</taxon>
        <taxon>Pseudomonadaceae</taxon>
        <taxon>Pseudomonas</taxon>
    </lineage>
</organism>
<evidence type="ECO:0000313" key="2">
    <source>
        <dbReference type="Proteomes" id="UP000285378"/>
    </source>
</evidence>
<gene>
    <name evidence="1" type="ORF">BK670_04825</name>
</gene>
<comment type="caution">
    <text evidence="1">The sequence shown here is derived from an EMBL/GenBank/DDBJ whole genome shotgun (WGS) entry which is preliminary data.</text>
</comment>
<dbReference type="Proteomes" id="UP000285378">
    <property type="component" value="Unassembled WGS sequence"/>
</dbReference>
<proteinExistence type="predicted"/>
<sequence>MGNTSSSSKKANQPEALLSLLRTNPEAFFGSHALIVRGSSATPNCNVSPVPTSNKSVLQLNVTETGIDWYIPYKSFDAGSIEIPKGQDTGTLVVTCSMNGCALSVHETATGNRFFHDADGKHMPNPLPEGVEPLPKFRRSNEHFSGSDSTDLNAFIVKAKKAAEEGEKDISKFVKTWFEHTVVSVKTDAGWSVYRCTVLMWGSDYTWLNKNEPLLGTFLD</sequence>
<name>A0A423MKU9_PSEFL</name>
<protein>
    <submittedName>
        <fullName evidence="1">Uncharacterized protein</fullName>
    </submittedName>
</protein>
<dbReference type="RefSeq" id="WP_123448862.1">
    <property type="nucleotide sequence ID" value="NZ_MOBX01000003.1"/>
</dbReference>